<dbReference type="InterPro" id="IPR006034">
    <property type="entry name" value="Asparaginase/glutaminase-like"/>
</dbReference>
<protein>
    <submittedName>
        <fullName evidence="8">Asparaginase</fullName>
    </submittedName>
</protein>
<dbReference type="SMART" id="SM00870">
    <property type="entry name" value="Asparaginase"/>
    <property type="match status" value="1"/>
</dbReference>
<feature type="domain" description="Asparaginase/glutaminase C-terminal" evidence="7">
    <location>
        <begin position="229"/>
        <end position="345"/>
    </location>
</feature>
<dbReference type="InterPro" id="IPR037152">
    <property type="entry name" value="L-asparaginase_N_sf"/>
</dbReference>
<dbReference type="PROSITE" id="PS51732">
    <property type="entry name" value="ASN_GLN_ASE_3"/>
    <property type="match status" value="1"/>
</dbReference>
<feature type="active site" description="O-isoaspartyl threonine intermediate" evidence="2">
    <location>
        <position position="53"/>
    </location>
</feature>
<evidence type="ECO:0000259" key="7">
    <source>
        <dbReference type="Pfam" id="PF17763"/>
    </source>
</evidence>
<dbReference type="InterPro" id="IPR040919">
    <property type="entry name" value="Asparaginase_C"/>
</dbReference>
<sequence>MDRGLAGADRAGADHRLASGARSHRPHRRSGRNHRVSGLADTPLVAVIATGGTIASRKDAAGAARPALSGQDLLDLLPPMQVRLRPVELLAKDSSSLTLTDMQAISDAVAAQLADPEVAGVVVLHGTDSMEETALLLHLQGRTARPVLLTGAQFAADSAQPDGPGNLAAAIGAVLQGPAGVRVAFGGRLLPVWGLYKSASDSADAFARAKADAVPPRLPPLPRPVPGLRVDIVALHPGADALHLDASIAAGARGIVLAALGSGNTTAAVVQAVARARDAGIAVVTSSRVPNGWLAPAYGGGGGGHDLVEAGAVHSALLRPGQARILLAALLANDCADRATLTAAFGQA</sequence>
<evidence type="ECO:0000313" key="8">
    <source>
        <dbReference type="EMBL" id="MTH35539.1"/>
    </source>
</evidence>
<dbReference type="Gene3D" id="3.40.50.1170">
    <property type="entry name" value="L-asparaginase, N-terminal domain"/>
    <property type="match status" value="1"/>
</dbReference>
<dbReference type="Gene3D" id="3.40.50.40">
    <property type="match status" value="1"/>
</dbReference>
<name>A0A844H3M6_9RHOB</name>
<dbReference type="Proteomes" id="UP000442533">
    <property type="component" value="Unassembled WGS sequence"/>
</dbReference>
<dbReference type="GO" id="GO:0006520">
    <property type="term" value="P:amino acid metabolic process"/>
    <property type="evidence" value="ECO:0007669"/>
    <property type="project" value="InterPro"/>
</dbReference>
<dbReference type="InterPro" id="IPR027473">
    <property type="entry name" value="L-asparaginase_C"/>
</dbReference>
<evidence type="ECO:0000259" key="6">
    <source>
        <dbReference type="Pfam" id="PF00710"/>
    </source>
</evidence>
<dbReference type="Pfam" id="PF00710">
    <property type="entry name" value="Asparaginase"/>
    <property type="match status" value="1"/>
</dbReference>
<feature type="binding site" evidence="3">
    <location>
        <begin position="127"/>
        <end position="128"/>
    </location>
    <ligand>
        <name>substrate</name>
    </ligand>
</feature>
<evidence type="ECO:0000256" key="3">
    <source>
        <dbReference type="PIRSR" id="PIRSR001220-2"/>
    </source>
</evidence>
<dbReference type="Pfam" id="PF17763">
    <property type="entry name" value="Asparaginase_C"/>
    <property type="match status" value="1"/>
</dbReference>
<dbReference type="PANTHER" id="PTHR11707">
    <property type="entry name" value="L-ASPARAGINASE"/>
    <property type="match status" value="1"/>
</dbReference>
<evidence type="ECO:0000256" key="1">
    <source>
        <dbReference type="ARBA" id="ARBA00010518"/>
    </source>
</evidence>
<dbReference type="AlphaFoldDB" id="A0A844H3M6"/>
<dbReference type="PRINTS" id="PR00139">
    <property type="entry name" value="ASNGLNASE"/>
</dbReference>
<dbReference type="EMBL" id="WMIF01000018">
    <property type="protein sequence ID" value="MTH35539.1"/>
    <property type="molecule type" value="Genomic_DNA"/>
</dbReference>
<reference evidence="8 9" key="1">
    <citation type="submission" date="2019-11" db="EMBL/GenBank/DDBJ databases">
        <authorList>
            <person name="Dong K."/>
        </authorList>
    </citation>
    <scope>NUCLEOTIDE SEQUENCE [LARGE SCALE GENOMIC DNA]</scope>
    <source>
        <strain evidence="8 9">JCM 17370</strain>
    </source>
</reference>
<dbReference type="InterPro" id="IPR027474">
    <property type="entry name" value="L-asparaginase_N"/>
</dbReference>
<feature type="domain" description="L-asparaginase N-terminal" evidence="6">
    <location>
        <begin position="45"/>
        <end position="211"/>
    </location>
</feature>
<dbReference type="GO" id="GO:0004067">
    <property type="term" value="F:asparaginase activity"/>
    <property type="evidence" value="ECO:0007669"/>
    <property type="project" value="UniProtKB-UniRule"/>
</dbReference>
<dbReference type="PIRSF" id="PIRSF500176">
    <property type="entry name" value="L_ASNase"/>
    <property type="match status" value="1"/>
</dbReference>
<dbReference type="SFLD" id="SFLDS00057">
    <property type="entry name" value="Glutaminase/Asparaginase"/>
    <property type="match status" value="1"/>
</dbReference>
<evidence type="ECO:0000256" key="5">
    <source>
        <dbReference type="SAM" id="MobiDB-lite"/>
    </source>
</evidence>
<keyword evidence="9" id="KW-1185">Reference proteome</keyword>
<dbReference type="PANTHER" id="PTHR11707:SF28">
    <property type="entry name" value="60 KDA LYSOPHOSPHOLIPASE"/>
    <property type="match status" value="1"/>
</dbReference>
<feature type="compositionally biased region" description="Basic residues" evidence="5">
    <location>
        <begin position="22"/>
        <end position="35"/>
    </location>
</feature>
<evidence type="ECO:0000256" key="2">
    <source>
        <dbReference type="PIRSR" id="PIRSR001220-1"/>
    </source>
</evidence>
<feature type="active site" evidence="4">
    <location>
        <position position="53"/>
    </location>
</feature>
<comment type="caution">
    <text evidence="8">The sequence shown here is derived from an EMBL/GenBank/DDBJ whole genome shotgun (WGS) entry which is preliminary data.</text>
</comment>
<dbReference type="InterPro" id="IPR020827">
    <property type="entry name" value="Asparaginase/glutaminase_AS1"/>
</dbReference>
<dbReference type="InterPro" id="IPR036152">
    <property type="entry name" value="Asp/glu_Ase-like_sf"/>
</dbReference>
<evidence type="ECO:0000256" key="4">
    <source>
        <dbReference type="PROSITE-ProRule" id="PRU10099"/>
    </source>
</evidence>
<comment type="similarity">
    <text evidence="1">Belongs to the asparaginase 1 family.</text>
</comment>
<dbReference type="OrthoDB" id="9788068at2"/>
<dbReference type="SUPFAM" id="SSF53774">
    <property type="entry name" value="Glutaminase/Asparaginase"/>
    <property type="match status" value="1"/>
</dbReference>
<dbReference type="PIRSF" id="PIRSF001220">
    <property type="entry name" value="L-ASNase_gatD"/>
    <property type="match status" value="1"/>
</dbReference>
<organism evidence="8 9">
    <name type="scientific">Paracoccus limosus</name>
    <dbReference type="NCBI Taxonomy" id="913252"/>
    <lineage>
        <taxon>Bacteria</taxon>
        <taxon>Pseudomonadati</taxon>
        <taxon>Pseudomonadota</taxon>
        <taxon>Alphaproteobacteria</taxon>
        <taxon>Rhodobacterales</taxon>
        <taxon>Paracoccaceae</taxon>
        <taxon>Paracoccus</taxon>
    </lineage>
</organism>
<feature type="compositionally biased region" description="Low complexity" evidence="5">
    <location>
        <begin position="1"/>
        <end position="10"/>
    </location>
</feature>
<proteinExistence type="inferred from homology"/>
<feature type="region of interest" description="Disordered" evidence="5">
    <location>
        <begin position="1"/>
        <end position="36"/>
    </location>
</feature>
<feature type="binding site" evidence="3">
    <location>
        <position position="94"/>
    </location>
    <ligand>
        <name>substrate</name>
    </ligand>
</feature>
<accession>A0A844H3M6</accession>
<dbReference type="PROSITE" id="PS00144">
    <property type="entry name" value="ASN_GLN_ASE_1"/>
    <property type="match status" value="1"/>
</dbReference>
<gene>
    <name evidence="8" type="ORF">GL279_13105</name>
</gene>
<evidence type="ECO:0000313" key="9">
    <source>
        <dbReference type="Proteomes" id="UP000442533"/>
    </source>
</evidence>